<reference evidence="6 9" key="2">
    <citation type="submission" date="2023-08" db="EMBL/GenBank/DDBJ databases">
        <title>Genomic surveillance of Staphylococcus haemolyticus neonatal outbreak in southern France.</title>
        <authorList>
            <person name="Magnan C."/>
            <person name="Morsli M."/>
            <person name="Thiery B."/>
            <person name="Salipante F."/>
            <person name="Attar J."/>
            <person name="Massimo D.M."/>
            <person name="Ory J."/>
            <person name="Pantel A."/>
            <person name="Lavigne J.-P."/>
        </authorList>
    </citation>
    <scope>NUCLEOTIDE SEQUENCE [LARGE SCALE GENOMIC DNA]</scope>
    <source>
        <strain evidence="6 9">NSH026</strain>
    </source>
</reference>
<comment type="caution">
    <text evidence="7">The sequence shown here is derived from an EMBL/GenBank/DDBJ whole genome shotgun (WGS) entry which is preliminary data.</text>
</comment>
<evidence type="ECO:0000256" key="3">
    <source>
        <dbReference type="HAMAP-Rule" id="MF_01077"/>
    </source>
</evidence>
<dbReference type="SUPFAM" id="SSF75420">
    <property type="entry name" value="YhbC-like, N-terminal domain"/>
    <property type="match status" value="1"/>
</dbReference>
<dbReference type="OMA" id="YIHVSLY"/>
<dbReference type="EMBL" id="PGWX01000468">
    <property type="protein sequence ID" value="PPJ70543.1"/>
    <property type="molecule type" value="Genomic_DNA"/>
</dbReference>
<evidence type="ECO:0000313" key="7">
    <source>
        <dbReference type="EMBL" id="PPJ70543.1"/>
    </source>
</evidence>
<dbReference type="RefSeq" id="WP_011275935.1">
    <property type="nucleotide sequence ID" value="NZ_BKAY01000002.1"/>
</dbReference>
<dbReference type="AlphaFoldDB" id="A0A2A1KCT3"/>
<dbReference type="SMR" id="A0A2A1KCT3"/>
<dbReference type="FunFam" id="3.30.300.70:FF:000001">
    <property type="entry name" value="Ribosome maturation factor RimP"/>
    <property type="match status" value="1"/>
</dbReference>
<dbReference type="InterPro" id="IPR028998">
    <property type="entry name" value="RimP_C"/>
</dbReference>
<keyword evidence="2 3" id="KW-0690">Ribosome biogenesis</keyword>
<dbReference type="HAMAP" id="MF_01077">
    <property type="entry name" value="RimP"/>
    <property type="match status" value="1"/>
</dbReference>
<dbReference type="PANTHER" id="PTHR33867:SF1">
    <property type="entry name" value="RIBOSOME MATURATION FACTOR RIMP"/>
    <property type="match status" value="1"/>
</dbReference>
<name>A0A2A1KCT3_STAHA</name>
<dbReference type="Proteomes" id="UP001269271">
    <property type="component" value="Unassembled WGS sequence"/>
</dbReference>
<gene>
    <name evidence="3 6" type="primary">rimP</name>
    <name evidence="7" type="ORF">CV019_12850</name>
    <name evidence="6" type="ORF">RO950_00105</name>
</gene>
<dbReference type="GeneID" id="93781027"/>
<dbReference type="STRING" id="1283.ShL2_01582"/>
<dbReference type="InterPro" id="IPR003728">
    <property type="entry name" value="Ribosome_maturation_RimP"/>
</dbReference>
<dbReference type="Proteomes" id="UP000238153">
    <property type="component" value="Unassembled WGS sequence"/>
</dbReference>
<comment type="subcellular location">
    <subcellularLocation>
        <location evidence="3">Cytoplasm</location>
    </subcellularLocation>
</comment>
<proteinExistence type="inferred from homology"/>
<evidence type="ECO:0000259" key="5">
    <source>
        <dbReference type="Pfam" id="PF17384"/>
    </source>
</evidence>
<comment type="similarity">
    <text evidence="3">Belongs to the RimP family.</text>
</comment>
<dbReference type="NCBIfam" id="NF000928">
    <property type="entry name" value="PRK00092.1-2"/>
    <property type="match status" value="1"/>
</dbReference>
<keyword evidence="1 3" id="KW-0963">Cytoplasm</keyword>
<dbReference type="GO" id="GO:0005829">
    <property type="term" value="C:cytosol"/>
    <property type="evidence" value="ECO:0007669"/>
    <property type="project" value="TreeGrafter"/>
</dbReference>
<dbReference type="InterPro" id="IPR028989">
    <property type="entry name" value="RimP_N"/>
</dbReference>
<evidence type="ECO:0000256" key="1">
    <source>
        <dbReference type="ARBA" id="ARBA00022490"/>
    </source>
</evidence>
<dbReference type="SUPFAM" id="SSF74942">
    <property type="entry name" value="YhbC-like, C-terminal domain"/>
    <property type="match status" value="1"/>
</dbReference>
<dbReference type="KEGG" id="shh:ShL2_01582"/>
<dbReference type="Pfam" id="PF02576">
    <property type="entry name" value="RimP_N"/>
    <property type="match status" value="1"/>
</dbReference>
<sequence>MSKITEEVETIITPILDELNFELVEVEYTKEGKDHFLRISIDKEGGVNLNDCTLASEKISEAMDENDPIPDMYYLDVASPGAERPIKKEKDYHNAIDKPVFVSLYAPIEGDKEWLGILKAVDDDTITMEVKEKAKTKQIEIPRNKIAKARHAVMI</sequence>
<keyword evidence="9" id="KW-1185">Reference proteome</keyword>
<dbReference type="GO" id="GO:0006412">
    <property type="term" value="P:translation"/>
    <property type="evidence" value="ECO:0007669"/>
    <property type="project" value="TreeGrafter"/>
</dbReference>
<organism evidence="7 8">
    <name type="scientific">Staphylococcus haemolyticus</name>
    <dbReference type="NCBI Taxonomy" id="1283"/>
    <lineage>
        <taxon>Bacteria</taxon>
        <taxon>Bacillati</taxon>
        <taxon>Bacillota</taxon>
        <taxon>Bacilli</taxon>
        <taxon>Bacillales</taxon>
        <taxon>Staphylococcaceae</taxon>
        <taxon>Staphylococcus</taxon>
    </lineage>
</organism>
<dbReference type="Pfam" id="PF17384">
    <property type="entry name" value="DUF150_C"/>
    <property type="match status" value="1"/>
</dbReference>
<dbReference type="InterPro" id="IPR036847">
    <property type="entry name" value="RimP_C_sf"/>
</dbReference>
<dbReference type="EMBL" id="JAVSOO010000001">
    <property type="protein sequence ID" value="MDT4285423.1"/>
    <property type="molecule type" value="Genomic_DNA"/>
</dbReference>
<dbReference type="GO" id="GO:0000028">
    <property type="term" value="P:ribosomal small subunit assembly"/>
    <property type="evidence" value="ECO:0007669"/>
    <property type="project" value="TreeGrafter"/>
</dbReference>
<dbReference type="PANTHER" id="PTHR33867">
    <property type="entry name" value="RIBOSOME MATURATION FACTOR RIMP"/>
    <property type="match status" value="1"/>
</dbReference>
<feature type="domain" description="Ribosome maturation factor RimP N-terminal" evidence="4">
    <location>
        <begin position="11"/>
        <end position="83"/>
    </location>
</feature>
<reference evidence="7 8" key="1">
    <citation type="submission" date="2017-11" db="EMBL/GenBank/DDBJ databases">
        <authorList>
            <person name="Founou R.C."/>
            <person name="Founou L."/>
            <person name="Allam M."/>
            <person name="Ismail A."/>
            <person name="Essack S.Y."/>
        </authorList>
    </citation>
    <scope>NUCLEOTIDE SEQUENCE [LARGE SCALE GENOMIC DNA]</scope>
    <source>
        <strain evidence="7 8">G811N2B1</strain>
    </source>
</reference>
<comment type="function">
    <text evidence="3">Required for maturation of 30S ribosomal subunits.</text>
</comment>
<dbReference type="CDD" id="cd01734">
    <property type="entry name" value="YlxS_C"/>
    <property type="match status" value="1"/>
</dbReference>
<dbReference type="InterPro" id="IPR035956">
    <property type="entry name" value="RimP_N_sf"/>
</dbReference>
<evidence type="ECO:0000259" key="4">
    <source>
        <dbReference type="Pfam" id="PF02576"/>
    </source>
</evidence>
<accession>A0A2A1KCT3</accession>
<evidence type="ECO:0000313" key="8">
    <source>
        <dbReference type="Proteomes" id="UP000238153"/>
    </source>
</evidence>
<protein>
    <recommendedName>
        <fullName evidence="3">Ribosome maturation factor RimP</fullName>
    </recommendedName>
</protein>
<feature type="domain" description="Ribosome maturation factor RimP C-terminal" evidence="5">
    <location>
        <begin position="86"/>
        <end position="152"/>
    </location>
</feature>
<dbReference type="Gene3D" id="3.30.300.70">
    <property type="entry name" value="RimP-like superfamily, N-terminal"/>
    <property type="match status" value="1"/>
</dbReference>
<evidence type="ECO:0000313" key="9">
    <source>
        <dbReference type="Proteomes" id="UP001269271"/>
    </source>
</evidence>
<evidence type="ECO:0000256" key="2">
    <source>
        <dbReference type="ARBA" id="ARBA00022517"/>
    </source>
</evidence>
<dbReference type="Gene3D" id="2.30.30.180">
    <property type="entry name" value="Ribosome maturation factor RimP, C-terminal domain"/>
    <property type="match status" value="1"/>
</dbReference>
<evidence type="ECO:0000313" key="6">
    <source>
        <dbReference type="EMBL" id="MDT4285423.1"/>
    </source>
</evidence>